<dbReference type="PRINTS" id="PR00469">
    <property type="entry name" value="PNDRDTASEII"/>
</dbReference>
<dbReference type="GO" id="GO:0004791">
    <property type="term" value="F:thioredoxin-disulfide reductase (NADPH) activity"/>
    <property type="evidence" value="ECO:0007669"/>
    <property type="project" value="UniProtKB-UniRule"/>
</dbReference>
<keyword evidence="5" id="KW-1015">Disulfide bond</keyword>
<dbReference type="AlphaFoldDB" id="A0A1G6IW66"/>
<evidence type="ECO:0000256" key="5">
    <source>
        <dbReference type="ARBA" id="ARBA00023157"/>
    </source>
</evidence>
<dbReference type="PANTHER" id="PTHR48105">
    <property type="entry name" value="THIOREDOXIN REDUCTASE 1-RELATED-RELATED"/>
    <property type="match status" value="1"/>
</dbReference>
<comment type="catalytic activity">
    <reaction evidence="7">
        <text>[thioredoxin]-dithiol + NADP(+) = [thioredoxin]-disulfide + NADPH + H(+)</text>
        <dbReference type="Rhea" id="RHEA:20345"/>
        <dbReference type="Rhea" id="RHEA-COMP:10698"/>
        <dbReference type="Rhea" id="RHEA-COMP:10700"/>
        <dbReference type="ChEBI" id="CHEBI:15378"/>
        <dbReference type="ChEBI" id="CHEBI:29950"/>
        <dbReference type="ChEBI" id="CHEBI:50058"/>
        <dbReference type="ChEBI" id="CHEBI:57783"/>
        <dbReference type="ChEBI" id="CHEBI:58349"/>
        <dbReference type="EC" id="1.8.1.9"/>
    </reaction>
</comment>
<comment type="cofactor">
    <cofactor evidence="8">
        <name>FAD</name>
        <dbReference type="ChEBI" id="CHEBI:57692"/>
    </cofactor>
    <text evidence="8">Binds 1 FAD per subunit.</text>
</comment>
<dbReference type="InterPro" id="IPR023753">
    <property type="entry name" value="FAD/NAD-binding_dom"/>
</dbReference>
<evidence type="ECO:0000256" key="8">
    <source>
        <dbReference type="RuleBase" id="RU003881"/>
    </source>
</evidence>
<evidence type="ECO:0000256" key="2">
    <source>
        <dbReference type="ARBA" id="ARBA00022630"/>
    </source>
</evidence>
<feature type="compositionally biased region" description="Basic and acidic residues" evidence="9">
    <location>
        <begin position="319"/>
        <end position="342"/>
    </location>
</feature>
<dbReference type="InterPro" id="IPR050097">
    <property type="entry name" value="Ferredoxin-NADP_redctase_2"/>
</dbReference>
<proteinExistence type="inferred from homology"/>
<keyword evidence="2 7" id="KW-0285">Flavoprotein</keyword>
<dbReference type="GO" id="GO:0019430">
    <property type="term" value="P:removal of superoxide radicals"/>
    <property type="evidence" value="ECO:0007669"/>
    <property type="project" value="UniProtKB-UniRule"/>
</dbReference>
<sequence>MMNHKNRQEENLIIIGGGPGGLSASIYAARNGVAPLVLNGPEPGGQITTTSELENYPGFPKSIGGFELTQKMTKQAENFGVRLEYESAEEVDFSGDKFIVKTEAGEYIADSIIIATGSEPKTLGLDKEDSLRGNGVSYCATCDAAFFRNKEVAIVGGGDTALWEATFLAKFASKVYILHRRDKFRGAKILGDRVKAKENIEILWNTEVKNLKGEKKLEGLRIFNNKTDEESGLDVDGLFVAIGHQPRTKCLKGQIELDDYGYIVTDKKQHTNIEGVFACGDVQDPDYRQVVIAAGSGAKAAIEASEYIEEKEDSFPAKEVKIKNYNEDNKSGKSADQEKEEGGLSLSLNLD</sequence>
<feature type="domain" description="FAD/NAD(P)-binding" evidence="10">
    <location>
        <begin position="11"/>
        <end position="297"/>
    </location>
</feature>
<dbReference type="Proteomes" id="UP000324896">
    <property type="component" value="Unassembled WGS sequence"/>
</dbReference>
<feature type="region of interest" description="Disordered" evidence="9">
    <location>
        <begin position="319"/>
        <end position="351"/>
    </location>
</feature>
<comment type="subunit">
    <text evidence="7">Homodimer.</text>
</comment>
<keyword evidence="3 7" id="KW-0274">FAD</keyword>
<dbReference type="Pfam" id="PF07992">
    <property type="entry name" value="Pyr_redox_2"/>
    <property type="match status" value="1"/>
</dbReference>
<dbReference type="EC" id="1.8.1.9" evidence="7"/>
<dbReference type="Gene3D" id="3.50.50.60">
    <property type="entry name" value="FAD/NAD(P)-binding domain"/>
    <property type="match status" value="2"/>
</dbReference>
<evidence type="ECO:0000313" key="12">
    <source>
        <dbReference type="Proteomes" id="UP000324896"/>
    </source>
</evidence>
<dbReference type="InterPro" id="IPR005982">
    <property type="entry name" value="Thioredox_Rdtase"/>
</dbReference>
<dbReference type="PRINTS" id="PR00368">
    <property type="entry name" value="FADPNR"/>
</dbReference>
<dbReference type="EMBL" id="FMYT01000002">
    <property type="protein sequence ID" value="SDC10739.1"/>
    <property type="molecule type" value="Genomic_DNA"/>
</dbReference>
<evidence type="ECO:0000256" key="4">
    <source>
        <dbReference type="ARBA" id="ARBA00023002"/>
    </source>
</evidence>
<evidence type="ECO:0000256" key="3">
    <source>
        <dbReference type="ARBA" id="ARBA00022827"/>
    </source>
</evidence>
<dbReference type="InterPro" id="IPR008255">
    <property type="entry name" value="Pyr_nucl-diS_OxRdtase_2_AS"/>
</dbReference>
<dbReference type="GO" id="GO:0005737">
    <property type="term" value="C:cytoplasm"/>
    <property type="evidence" value="ECO:0007669"/>
    <property type="project" value="InterPro"/>
</dbReference>
<reference evidence="11 12" key="1">
    <citation type="submission" date="2016-10" db="EMBL/GenBank/DDBJ databases">
        <authorList>
            <person name="Varghese N."/>
            <person name="Submissions S."/>
        </authorList>
    </citation>
    <scope>NUCLEOTIDE SEQUENCE [LARGE SCALE GENOMIC DNA]</scope>
    <source>
        <strain evidence="11 12">WG10</strain>
    </source>
</reference>
<evidence type="ECO:0000256" key="1">
    <source>
        <dbReference type="ARBA" id="ARBA00009333"/>
    </source>
</evidence>
<organism evidence="11 12">
    <name type="scientific">Halanaerobium congolense</name>
    <dbReference type="NCBI Taxonomy" id="54121"/>
    <lineage>
        <taxon>Bacteria</taxon>
        <taxon>Bacillati</taxon>
        <taxon>Bacillota</taxon>
        <taxon>Clostridia</taxon>
        <taxon>Halanaerobiales</taxon>
        <taxon>Halanaerobiaceae</taxon>
        <taxon>Halanaerobium</taxon>
    </lineage>
</organism>
<keyword evidence="8" id="KW-0521">NADP</keyword>
<gene>
    <name evidence="11" type="ORF">SAMN04488597_102106</name>
</gene>
<dbReference type="InterPro" id="IPR036188">
    <property type="entry name" value="FAD/NAD-bd_sf"/>
</dbReference>
<name>A0A1G6IW66_9FIRM</name>
<comment type="similarity">
    <text evidence="1 7">Belongs to the class-II pyridine nucleotide-disulfide oxidoreductase family.</text>
</comment>
<evidence type="ECO:0000256" key="9">
    <source>
        <dbReference type="SAM" id="MobiDB-lite"/>
    </source>
</evidence>
<evidence type="ECO:0000256" key="7">
    <source>
        <dbReference type="RuleBase" id="RU003880"/>
    </source>
</evidence>
<keyword evidence="6 7" id="KW-0676">Redox-active center</keyword>
<dbReference type="SUPFAM" id="SSF51905">
    <property type="entry name" value="FAD/NAD(P)-binding domain"/>
    <property type="match status" value="1"/>
</dbReference>
<accession>A0A1G6IW66</accession>
<keyword evidence="4 7" id="KW-0560">Oxidoreductase</keyword>
<evidence type="ECO:0000313" key="11">
    <source>
        <dbReference type="EMBL" id="SDC10739.1"/>
    </source>
</evidence>
<dbReference type="PROSITE" id="PS00573">
    <property type="entry name" value="PYRIDINE_REDOX_2"/>
    <property type="match status" value="1"/>
</dbReference>
<protein>
    <recommendedName>
        <fullName evidence="7">Thioredoxin reductase</fullName>
        <ecNumber evidence="7">1.8.1.9</ecNumber>
    </recommendedName>
</protein>
<evidence type="ECO:0000256" key="6">
    <source>
        <dbReference type="ARBA" id="ARBA00023284"/>
    </source>
</evidence>
<dbReference type="NCBIfam" id="TIGR01292">
    <property type="entry name" value="TRX_reduct"/>
    <property type="match status" value="1"/>
</dbReference>
<evidence type="ECO:0000259" key="10">
    <source>
        <dbReference type="Pfam" id="PF07992"/>
    </source>
</evidence>